<evidence type="ECO:0000259" key="3">
    <source>
        <dbReference type="Pfam" id="PF13200"/>
    </source>
</evidence>
<sequence>MFKKSRKAIILLLISSMLAGCTGQVSANTPIPNEENEDPVVEVPSEPSEPVLSEEEKQKQELEKELQERIEVEAKRKEELKEFYVPLIPVGEEREKKTVEVKALYATGHTAGNELNKENIDAYGAYVKALADKDTAKAKELSVDAEKANRFERIIGIAVGTEINSLVINVKDDNGLITYNSDIEIVQRMNEATAIPIKDVNNMLKVLEDYDIYTIGRIVAFKDKNFAVKSPEHSIQLKSGGTWLDPNSGNIPWINPFDKYVWDYNIAIAKEASLLGFDEIQFDYVRFPDGAKKYNPITEFPGRNDRDKDEAIAEFLQYAKEELEPYSVNLGADVFGITTRTWDDYPEDIGQTWILIGEHVDNIAPMVYPSHYSTGWYNLENPNAHPYLVVKGSMEEAIEKNSSMVNPPIIRPWLQDFDWAGIEYGYDKVRTQIVAAKELGIYEYMIWNPSNVYDPRAYIATDEESKTTYPLDKGELDYREKSPADGADKYLSGMKTGRYSYMYLMEPVKDREKDFDKYAEKAESSNLKLLSYKINGYEMDSTNKDAAIVNLYYKIEIDGETKEIIEKDNVKWNAIRENGIWKIRPDFQ</sequence>
<protein>
    <recommendedName>
        <fullName evidence="3">DUF4015 domain-containing protein</fullName>
    </recommendedName>
</protein>
<evidence type="ECO:0000313" key="4">
    <source>
        <dbReference type="EMBL" id="NYB76161.1"/>
    </source>
</evidence>
<reference evidence="4" key="1">
    <citation type="submission" date="2020-07" db="EMBL/GenBank/DDBJ databases">
        <title>Genomic analysis of a strain of Sedimentibacter Hydroxybenzoicus DSM7310.</title>
        <authorList>
            <person name="Ma S."/>
        </authorList>
    </citation>
    <scope>NUCLEOTIDE SEQUENCE</scope>
    <source>
        <strain evidence="4">DSM 7310</strain>
    </source>
</reference>
<dbReference type="PROSITE" id="PS51257">
    <property type="entry name" value="PROKAR_LIPOPROTEIN"/>
    <property type="match status" value="1"/>
</dbReference>
<dbReference type="AlphaFoldDB" id="A0A974GYD0"/>
<dbReference type="Pfam" id="PF13200">
    <property type="entry name" value="DUF4015"/>
    <property type="match status" value="1"/>
</dbReference>
<comment type="caution">
    <text evidence="4">The sequence shown here is derived from an EMBL/GenBank/DDBJ whole genome shotgun (WGS) entry which is preliminary data.</text>
</comment>
<dbReference type="Proteomes" id="UP000611629">
    <property type="component" value="Unassembled WGS sequence"/>
</dbReference>
<accession>A0A974GYD0</accession>
<evidence type="ECO:0000313" key="5">
    <source>
        <dbReference type="Proteomes" id="UP000611629"/>
    </source>
</evidence>
<keyword evidence="2" id="KW-0732">Signal</keyword>
<evidence type="ECO:0000256" key="1">
    <source>
        <dbReference type="SAM" id="MobiDB-lite"/>
    </source>
</evidence>
<feature type="domain" description="DUF4015" evidence="3">
    <location>
        <begin position="145"/>
        <end position="453"/>
    </location>
</feature>
<feature type="region of interest" description="Disordered" evidence="1">
    <location>
        <begin position="28"/>
        <end position="60"/>
    </location>
</feature>
<feature type="chain" id="PRO_5036800280" description="DUF4015 domain-containing protein" evidence="2">
    <location>
        <begin position="28"/>
        <end position="588"/>
    </location>
</feature>
<gene>
    <name evidence="4" type="ORF">HZF24_18610</name>
</gene>
<dbReference type="EMBL" id="JACBNQ010000054">
    <property type="protein sequence ID" value="NYB76161.1"/>
    <property type="molecule type" value="Genomic_DNA"/>
</dbReference>
<dbReference type="InterPro" id="IPR025275">
    <property type="entry name" value="DUF4015"/>
</dbReference>
<keyword evidence="5" id="KW-1185">Reference proteome</keyword>
<proteinExistence type="predicted"/>
<feature type="signal peptide" evidence="2">
    <location>
        <begin position="1"/>
        <end position="27"/>
    </location>
</feature>
<evidence type="ECO:0000256" key="2">
    <source>
        <dbReference type="SAM" id="SignalP"/>
    </source>
</evidence>
<organism evidence="4 5">
    <name type="scientific">Sedimentibacter hydroxybenzoicus DSM 7310</name>
    <dbReference type="NCBI Taxonomy" id="1123245"/>
    <lineage>
        <taxon>Bacteria</taxon>
        <taxon>Bacillati</taxon>
        <taxon>Bacillota</taxon>
        <taxon>Tissierellia</taxon>
        <taxon>Sedimentibacter</taxon>
    </lineage>
</organism>
<dbReference type="RefSeq" id="WP_179239880.1">
    <property type="nucleotide sequence ID" value="NZ_JACBNQ010000054.1"/>
</dbReference>
<name>A0A974GYD0_SEDHY</name>
<feature type="compositionally biased region" description="Low complexity" evidence="1">
    <location>
        <begin position="41"/>
        <end position="51"/>
    </location>
</feature>